<dbReference type="KEGG" id="mtun:MTUNDRAET4_1511"/>
<dbReference type="CDD" id="cd00801">
    <property type="entry name" value="INT_P4_C"/>
    <property type="match status" value="1"/>
</dbReference>
<keyword evidence="3" id="KW-0238">DNA-binding</keyword>
<dbReference type="Gene3D" id="1.10.443.10">
    <property type="entry name" value="Intergrase catalytic core"/>
    <property type="match status" value="1"/>
</dbReference>
<evidence type="ECO:0000259" key="5">
    <source>
        <dbReference type="PROSITE" id="PS51898"/>
    </source>
</evidence>
<proteinExistence type="inferred from homology"/>
<dbReference type="PANTHER" id="PTHR30629">
    <property type="entry name" value="PROPHAGE INTEGRASE"/>
    <property type="match status" value="1"/>
</dbReference>
<dbReference type="InterPro" id="IPR002104">
    <property type="entry name" value="Integrase_catalytic"/>
</dbReference>
<evidence type="ECO:0000256" key="2">
    <source>
        <dbReference type="ARBA" id="ARBA00022908"/>
    </source>
</evidence>
<evidence type="ECO:0000256" key="3">
    <source>
        <dbReference type="ARBA" id="ARBA00023125"/>
    </source>
</evidence>
<dbReference type="SUPFAM" id="SSF56349">
    <property type="entry name" value="DNA breaking-rejoining enzymes"/>
    <property type="match status" value="1"/>
</dbReference>
<reference evidence="6 7" key="1">
    <citation type="submission" date="2019-03" db="EMBL/GenBank/DDBJ databases">
        <authorList>
            <person name="Kox A.R. M."/>
        </authorList>
    </citation>
    <scope>NUCLEOTIDE SEQUENCE [LARGE SCALE GENOMIC DNA]</scope>
    <source>
        <strain evidence="6">MTUNDRAET4 annotated genome</strain>
    </source>
</reference>
<dbReference type="EMBL" id="LR536450">
    <property type="protein sequence ID" value="VFU08404.1"/>
    <property type="molecule type" value="Genomic_DNA"/>
</dbReference>
<dbReference type="Gene3D" id="1.10.150.130">
    <property type="match status" value="1"/>
</dbReference>
<sequence>MTLEHYAASLRPIAVADVSTQDVLRALQPIWRTKPETASRLRGRIEAVIDSARVAGHIDDRAPNPARWGGHLEMLLPKPAKLSRGHHAAMPYQEIPAFLARLRQAEGMGARALELVILTAARSGEVLGAVWPEVNFEARIWTVPASRMKAAREHRIPLSEAAIKLLAAIAEFKIGDFVFPGQKPGKSLSNMALDMTLRRLKADGVTAHGFRSAFRDWAGEETHYAREIAEAALAHQIGDKAEQAYRRGDALEKRRALMDDWAAFCGAS</sequence>
<gene>
    <name evidence="6" type="ORF">MTUNDRAET4_1511</name>
</gene>
<dbReference type="InterPro" id="IPR010998">
    <property type="entry name" value="Integrase_recombinase_N"/>
</dbReference>
<accession>A0A4U8YWV8</accession>
<dbReference type="InterPro" id="IPR013762">
    <property type="entry name" value="Integrase-like_cat_sf"/>
</dbReference>
<dbReference type="Pfam" id="PF00589">
    <property type="entry name" value="Phage_integrase"/>
    <property type="match status" value="1"/>
</dbReference>
<name>A0A4U8YWV8_METTU</name>
<protein>
    <submittedName>
        <fullName evidence="6">Integrase</fullName>
    </submittedName>
</protein>
<dbReference type="GO" id="GO:0006310">
    <property type="term" value="P:DNA recombination"/>
    <property type="evidence" value="ECO:0007669"/>
    <property type="project" value="UniProtKB-KW"/>
</dbReference>
<feature type="domain" description="Tyr recombinase" evidence="5">
    <location>
        <begin position="85"/>
        <end position="258"/>
    </location>
</feature>
<dbReference type="InterPro" id="IPR011010">
    <property type="entry name" value="DNA_brk_join_enz"/>
</dbReference>
<dbReference type="RefSeq" id="WP_342211529.1">
    <property type="nucleotide sequence ID" value="NZ_LR536450.1"/>
</dbReference>
<dbReference type="Pfam" id="PF22022">
    <property type="entry name" value="Phage_int_M"/>
    <property type="match status" value="1"/>
</dbReference>
<evidence type="ECO:0000313" key="7">
    <source>
        <dbReference type="Proteomes" id="UP000294360"/>
    </source>
</evidence>
<dbReference type="InterPro" id="IPR053876">
    <property type="entry name" value="Phage_int_M"/>
</dbReference>
<comment type="similarity">
    <text evidence="1">Belongs to the 'phage' integrase family.</text>
</comment>
<dbReference type="Proteomes" id="UP000294360">
    <property type="component" value="Chromosome"/>
</dbReference>
<organism evidence="6 7">
    <name type="scientific">Methylocella tundrae</name>
    <dbReference type="NCBI Taxonomy" id="227605"/>
    <lineage>
        <taxon>Bacteria</taxon>
        <taxon>Pseudomonadati</taxon>
        <taxon>Pseudomonadota</taxon>
        <taxon>Alphaproteobacteria</taxon>
        <taxon>Hyphomicrobiales</taxon>
        <taxon>Beijerinckiaceae</taxon>
        <taxon>Methylocella</taxon>
    </lineage>
</organism>
<dbReference type="PROSITE" id="PS51898">
    <property type="entry name" value="TYR_RECOMBINASE"/>
    <property type="match status" value="1"/>
</dbReference>
<keyword evidence="4" id="KW-0233">DNA recombination</keyword>
<dbReference type="AlphaFoldDB" id="A0A4U8YWV8"/>
<evidence type="ECO:0000313" key="6">
    <source>
        <dbReference type="EMBL" id="VFU08404.1"/>
    </source>
</evidence>
<evidence type="ECO:0000256" key="4">
    <source>
        <dbReference type="ARBA" id="ARBA00023172"/>
    </source>
</evidence>
<dbReference type="InterPro" id="IPR050808">
    <property type="entry name" value="Phage_Integrase"/>
</dbReference>
<evidence type="ECO:0000256" key="1">
    <source>
        <dbReference type="ARBA" id="ARBA00008857"/>
    </source>
</evidence>
<keyword evidence="2" id="KW-0229">DNA integration</keyword>
<dbReference type="GO" id="GO:0015074">
    <property type="term" value="P:DNA integration"/>
    <property type="evidence" value="ECO:0007669"/>
    <property type="project" value="UniProtKB-KW"/>
</dbReference>
<dbReference type="GO" id="GO:0003677">
    <property type="term" value="F:DNA binding"/>
    <property type="evidence" value="ECO:0007669"/>
    <property type="project" value="UniProtKB-KW"/>
</dbReference>
<dbReference type="PANTHER" id="PTHR30629:SF2">
    <property type="entry name" value="PROPHAGE INTEGRASE INTS-RELATED"/>
    <property type="match status" value="1"/>
</dbReference>